<dbReference type="Proteomes" id="UP000290932">
    <property type="component" value="Unassembled WGS sequence"/>
</dbReference>
<gene>
    <name evidence="1" type="ORF">ABH15_08555</name>
</gene>
<reference evidence="1 2" key="1">
    <citation type="journal article" date="2015" name="Int. J. Syst. Evol. Microbiol.">
        <title>Methanoculleus taiwanensis sp. nov., a methanogen isolated from deep marine sediment at the deformation front area near Taiwan.</title>
        <authorList>
            <person name="Weng C.Y."/>
            <person name="Chen S.C."/>
            <person name="Lai M.C."/>
            <person name="Wu S.Y."/>
            <person name="Lin S."/>
            <person name="Yang T.F."/>
            <person name="Chen P.C."/>
        </authorList>
    </citation>
    <scope>NUCLEOTIDE SEQUENCE [LARGE SCALE GENOMIC DNA]</scope>
    <source>
        <strain evidence="1 2">CYW4</strain>
    </source>
</reference>
<dbReference type="OrthoDB" id="105689at2157"/>
<evidence type="ECO:0000313" key="1">
    <source>
        <dbReference type="EMBL" id="RXE56190.1"/>
    </source>
</evidence>
<organism evidence="1 2">
    <name type="scientific">Methanoculleus taiwanensis</name>
    <dbReference type="NCBI Taxonomy" id="1550565"/>
    <lineage>
        <taxon>Archaea</taxon>
        <taxon>Methanobacteriati</taxon>
        <taxon>Methanobacteriota</taxon>
        <taxon>Stenosarchaea group</taxon>
        <taxon>Methanomicrobia</taxon>
        <taxon>Methanomicrobiales</taxon>
        <taxon>Methanomicrobiaceae</taxon>
        <taxon>Methanoculleus</taxon>
    </lineage>
</organism>
<dbReference type="AlphaFoldDB" id="A0A498H265"/>
<evidence type="ECO:0000313" key="2">
    <source>
        <dbReference type="Proteomes" id="UP000290932"/>
    </source>
</evidence>
<dbReference type="RefSeq" id="WP_128693943.1">
    <property type="nucleotide sequence ID" value="NZ_LHQS01000002.1"/>
</dbReference>
<comment type="caution">
    <text evidence="1">The sequence shown here is derived from an EMBL/GenBank/DDBJ whole genome shotgun (WGS) entry which is preliminary data.</text>
</comment>
<accession>A0A498H265</accession>
<proteinExistence type="predicted"/>
<sequence>MTTDYYDLAALADNLFAVSDDDEEKLAGLLDELDAGVRRELLSSDLLNAYQVFYYYFRETPDELVQDRLLLHAASDLRRGLLIEEYDIYEVILAVEDDRPVIVVTDGDEETARFSGRSAYRDVMAYLGTEA</sequence>
<keyword evidence="2" id="KW-1185">Reference proteome</keyword>
<name>A0A498H265_9EURY</name>
<protein>
    <submittedName>
        <fullName evidence="1">Uncharacterized protein</fullName>
    </submittedName>
</protein>
<dbReference type="EMBL" id="LHQS01000002">
    <property type="protein sequence ID" value="RXE56190.1"/>
    <property type="molecule type" value="Genomic_DNA"/>
</dbReference>